<evidence type="ECO:0000313" key="3">
    <source>
        <dbReference type="WBParaSite" id="nRc.2.0.1.t04056-RA"/>
    </source>
</evidence>
<evidence type="ECO:0000313" key="2">
    <source>
        <dbReference type="Proteomes" id="UP000887565"/>
    </source>
</evidence>
<proteinExistence type="predicted"/>
<keyword evidence="2" id="KW-1185">Reference proteome</keyword>
<reference evidence="3" key="1">
    <citation type="submission" date="2022-11" db="UniProtKB">
        <authorList>
            <consortium name="WormBaseParasite"/>
        </authorList>
    </citation>
    <scope>IDENTIFICATION</scope>
</reference>
<dbReference type="Proteomes" id="UP000887565">
    <property type="component" value="Unplaced"/>
</dbReference>
<accession>A0A915HRA6</accession>
<organism evidence="2 3">
    <name type="scientific">Romanomermis culicivorax</name>
    <name type="common">Nematode worm</name>
    <dbReference type="NCBI Taxonomy" id="13658"/>
    <lineage>
        <taxon>Eukaryota</taxon>
        <taxon>Metazoa</taxon>
        <taxon>Ecdysozoa</taxon>
        <taxon>Nematoda</taxon>
        <taxon>Enoplea</taxon>
        <taxon>Dorylaimia</taxon>
        <taxon>Mermithida</taxon>
        <taxon>Mermithoidea</taxon>
        <taxon>Mermithidae</taxon>
        <taxon>Romanomermis</taxon>
    </lineage>
</organism>
<feature type="region of interest" description="Disordered" evidence="1">
    <location>
        <begin position="71"/>
        <end position="114"/>
    </location>
</feature>
<sequence>MKIESQECMLGSSFERCALESYGFVQSTKLAGYNVLVASIDDKLKQRALRFSLNETKTKVTLTPIKPKSSEEVRKASDALSKRKQRFGDMLIDQNTGPEAKKQMRAQRFGTSEV</sequence>
<evidence type="ECO:0000256" key="1">
    <source>
        <dbReference type="SAM" id="MobiDB-lite"/>
    </source>
</evidence>
<dbReference type="AlphaFoldDB" id="A0A915HRA6"/>
<protein>
    <submittedName>
        <fullName evidence="3">Uncharacterized protein</fullName>
    </submittedName>
</protein>
<name>A0A915HRA6_ROMCU</name>
<feature type="compositionally biased region" description="Basic and acidic residues" evidence="1">
    <location>
        <begin position="71"/>
        <end position="81"/>
    </location>
</feature>
<dbReference type="WBParaSite" id="nRc.2.0.1.t04056-RA">
    <property type="protein sequence ID" value="nRc.2.0.1.t04056-RA"/>
    <property type="gene ID" value="nRc.2.0.1.g04056"/>
</dbReference>